<dbReference type="SUPFAM" id="SSF53756">
    <property type="entry name" value="UDP-Glycosyltransferase/glycogen phosphorylase"/>
    <property type="match status" value="1"/>
</dbReference>
<evidence type="ECO:0000313" key="4">
    <source>
        <dbReference type="Proteomes" id="UP000016960"/>
    </source>
</evidence>
<dbReference type="GO" id="GO:0005975">
    <property type="term" value="P:carbohydrate metabolic process"/>
    <property type="evidence" value="ECO:0007669"/>
    <property type="project" value="InterPro"/>
</dbReference>
<dbReference type="InterPro" id="IPR002213">
    <property type="entry name" value="UDP_glucos_trans"/>
</dbReference>
<dbReference type="InParanoid" id="U5DQE4"/>
<dbReference type="RefSeq" id="WP_022606045.1">
    <property type="nucleotide sequence ID" value="NZ_ASSJ01000036.1"/>
</dbReference>
<organism evidence="3 4">
    <name type="scientific">Rubidibacter lacunae KORDI 51-2</name>
    <dbReference type="NCBI Taxonomy" id="582515"/>
    <lineage>
        <taxon>Bacteria</taxon>
        <taxon>Bacillati</taxon>
        <taxon>Cyanobacteriota</taxon>
        <taxon>Cyanophyceae</taxon>
        <taxon>Oscillatoriophycideae</taxon>
        <taxon>Chroococcales</taxon>
        <taxon>Aphanothecaceae</taxon>
        <taxon>Rubidibacter</taxon>
    </lineage>
</organism>
<accession>U5DQE4</accession>
<evidence type="ECO:0000259" key="1">
    <source>
        <dbReference type="Pfam" id="PF03033"/>
    </source>
</evidence>
<dbReference type="GO" id="GO:0008194">
    <property type="term" value="F:UDP-glycosyltransferase activity"/>
    <property type="evidence" value="ECO:0007669"/>
    <property type="project" value="InterPro"/>
</dbReference>
<dbReference type="InterPro" id="IPR004276">
    <property type="entry name" value="GlycoTrans_28_N"/>
</dbReference>
<feature type="domain" description="Erythromycin biosynthesis protein CIII-like C-terminal" evidence="2">
    <location>
        <begin position="300"/>
        <end position="416"/>
    </location>
</feature>
<sequence length="417" mass="47605">MKIILISIGTRGDIEPFLAIGELLQEKGHQAICAFPDQFRNLAEESNLQFVSLGLKFIELLQSNDGKLAMGGRGSGLEKFLATIRLARNQTDASKELLNRQYELVEKEKPDRIIYNGKAVYPIIWSLSHFGKTIWISPLPYMHYVRDRTHLAFNSNYGPFLNKLTYSLANFGLVTTVMIAKKWLGITRKITREQVQDALVSNKAIYTISSSLFSRPVYWHKNLKVLGFHQRRKTINWEPDGPLIDFLEKHNKILFITFGSMTNPESEEKTKIVIEILERNHIPAIINTESGGLVKPVGFVSELIYFVSRVPYDWIFPRIYGTIHHGGSGTTHLSLKYGCATMIIPHILDQFVWNKILFDKGVGPKGIKIEKISTKSLEPKVLELINNISFKKTAEQIANHMEKEDFREEIYKAIVEA</sequence>
<dbReference type="FunFam" id="3.40.50.2000:FF:000009">
    <property type="entry name" value="Sterol 3-beta-glucosyltransferase UGT80A2"/>
    <property type="match status" value="1"/>
</dbReference>
<dbReference type="CDD" id="cd03784">
    <property type="entry name" value="GT1_Gtf-like"/>
    <property type="match status" value="1"/>
</dbReference>
<feature type="domain" description="Glycosyltransferase family 28 N-terminal" evidence="1">
    <location>
        <begin position="3"/>
        <end position="101"/>
    </location>
</feature>
<protein>
    <submittedName>
        <fullName evidence="3">Glycosyl transferase</fullName>
    </submittedName>
</protein>
<dbReference type="OrthoDB" id="9805366at2"/>
<dbReference type="InterPro" id="IPR050426">
    <property type="entry name" value="Glycosyltransferase_28"/>
</dbReference>
<name>U5DQE4_9CHRO</name>
<dbReference type="STRING" id="582515.KR51_00014430"/>
<keyword evidence="4" id="KW-1185">Reference proteome</keyword>
<comment type="caution">
    <text evidence="3">The sequence shown here is derived from an EMBL/GenBank/DDBJ whole genome shotgun (WGS) entry which is preliminary data.</text>
</comment>
<dbReference type="EMBL" id="ASSJ01000036">
    <property type="protein sequence ID" value="ERN41910.1"/>
    <property type="molecule type" value="Genomic_DNA"/>
</dbReference>
<gene>
    <name evidence="3" type="ORF">KR51_00014430</name>
</gene>
<reference evidence="3 4" key="1">
    <citation type="submission" date="2013-05" db="EMBL/GenBank/DDBJ databases">
        <title>Draft genome sequence of Rubidibacter lacunae KORDI 51-2.</title>
        <authorList>
            <person name="Choi D.H."/>
            <person name="Noh J.H."/>
            <person name="Kwon K.-K."/>
            <person name="Lee J.-H."/>
            <person name="Ryu J.-Y."/>
        </authorList>
    </citation>
    <scope>NUCLEOTIDE SEQUENCE [LARGE SCALE GENOMIC DNA]</scope>
    <source>
        <strain evidence="3 4">KORDI 51-2</strain>
    </source>
</reference>
<evidence type="ECO:0000259" key="2">
    <source>
        <dbReference type="Pfam" id="PF06722"/>
    </source>
</evidence>
<dbReference type="InterPro" id="IPR010610">
    <property type="entry name" value="EryCIII-like_C"/>
</dbReference>
<evidence type="ECO:0000313" key="3">
    <source>
        <dbReference type="EMBL" id="ERN41910.1"/>
    </source>
</evidence>
<dbReference type="Gene3D" id="3.40.50.2000">
    <property type="entry name" value="Glycogen Phosphorylase B"/>
    <property type="match status" value="2"/>
</dbReference>
<keyword evidence="3" id="KW-0808">Transferase</keyword>
<dbReference type="GO" id="GO:0016758">
    <property type="term" value="F:hexosyltransferase activity"/>
    <property type="evidence" value="ECO:0007669"/>
    <property type="project" value="InterPro"/>
</dbReference>
<dbReference type="PATRIC" id="fig|582515.4.peg.1630"/>
<dbReference type="AlphaFoldDB" id="U5DQE4"/>
<proteinExistence type="predicted"/>
<dbReference type="eggNOG" id="COG1819">
    <property type="taxonomic scope" value="Bacteria"/>
</dbReference>
<dbReference type="GO" id="GO:0033072">
    <property type="term" value="P:vancomycin biosynthetic process"/>
    <property type="evidence" value="ECO:0007669"/>
    <property type="project" value="UniProtKB-ARBA"/>
</dbReference>
<dbReference type="Pfam" id="PF06722">
    <property type="entry name" value="EryCIII-like_C"/>
    <property type="match status" value="1"/>
</dbReference>
<dbReference type="PANTHER" id="PTHR48050:SF13">
    <property type="entry name" value="STEROL 3-BETA-GLUCOSYLTRANSFERASE UGT80A2"/>
    <property type="match status" value="1"/>
</dbReference>
<dbReference type="Proteomes" id="UP000016960">
    <property type="component" value="Unassembled WGS sequence"/>
</dbReference>
<dbReference type="PANTHER" id="PTHR48050">
    <property type="entry name" value="STEROL 3-BETA-GLUCOSYLTRANSFERASE"/>
    <property type="match status" value="1"/>
</dbReference>
<dbReference type="Pfam" id="PF03033">
    <property type="entry name" value="Glyco_transf_28"/>
    <property type="match status" value="1"/>
</dbReference>